<evidence type="ECO:0000313" key="1">
    <source>
        <dbReference type="EMBL" id="KAK9807770.1"/>
    </source>
</evidence>
<organism evidence="1 2">
    <name type="scientific">[Myrmecia] bisecta</name>
    <dbReference type="NCBI Taxonomy" id="41462"/>
    <lineage>
        <taxon>Eukaryota</taxon>
        <taxon>Viridiplantae</taxon>
        <taxon>Chlorophyta</taxon>
        <taxon>core chlorophytes</taxon>
        <taxon>Trebouxiophyceae</taxon>
        <taxon>Trebouxiales</taxon>
        <taxon>Trebouxiaceae</taxon>
        <taxon>Myrmecia</taxon>
    </lineage>
</organism>
<comment type="caution">
    <text evidence="1">The sequence shown here is derived from an EMBL/GenBank/DDBJ whole genome shotgun (WGS) entry which is preliminary data.</text>
</comment>
<proteinExistence type="predicted"/>
<accession>A0AAW1PH82</accession>
<evidence type="ECO:0000313" key="2">
    <source>
        <dbReference type="Proteomes" id="UP001489004"/>
    </source>
</evidence>
<protein>
    <submittedName>
        <fullName evidence="1">Uncharacterized protein</fullName>
    </submittedName>
</protein>
<gene>
    <name evidence="1" type="ORF">WJX72_008742</name>
</gene>
<name>A0AAW1PH82_9CHLO</name>
<dbReference type="EMBL" id="JALJOR010000012">
    <property type="protein sequence ID" value="KAK9807770.1"/>
    <property type="molecule type" value="Genomic_DNA"/>
</dbReference>
<reference evidence="1 2" key="1">
    <citation type="journal article" date="2024" name="Nat. Commun.">
        <title>Phylogenomics reveals the evolutionary origins of lichenization in chlorophyte algae.</title>
        <authorList>
            <person name="Puginier C."/>
            <person name="Libourel C."/>
            <person name="Otte J."/>
            <person name="Skaloud P."/>
            <person name="Haon M."/>
            <person name="Grisel S."/>
            <person name="Petersen M."/>
            <person name="Berrin J.G."/>
            <person name="Delaux P.M."/>
            <person name="Dal Grande F."/>
            <person name="Keller J."/>
        </authorList>
    </citation>
    <scope>NUCLEOTIDE SEQUENCE [LARGE SCALE GENOMIC DNA]</scope>
    <source>
        <strain evidence="1 2">SAG 2043</strain>
    </source>
</reference>
<keyword evidence="2" id="KW-1185">Reference proteome</keyword>
<dbReference type="Proteomes" id="UP001489004">
    <property type="component" value="Unassembled WGS sequence"/>
</dbReference>
<sequence>MSRVDKASEELGISNCGDTRTLDQKVLEAFRAVEGTAAQEDFSLVLLVRPGGRKRGKPSTEEDAVAMDGGGALHYLPPGAIAHCRTDGRFKIGRPPSAAGSSSTARWKHELHYLKSEPVRWQAEHTADCAAVTRASVRGVKRLHKADGRTIGIGVSLRKNARPPPEGDLAIQATATAYAQYKIIRSCYFLQALQEFTEVFRGESGFMYLSQAVSAGRHLTAGVKEFTSTLRHAVRAAIQRGTAV</sequence>
<dbReference type="AlphaFoldDB" id="A0AAW1PH82"/>